<dbReference type="Gene3D" id="3.30.730.10">
    <property type="entry name" value="AP2/ERF domain"/>
    <property type="match status" value="1"/>
</dbReference>
<keyword evidence="2" id="KW-0936">Ethylene signaling pathway</keyword>
<comment type="function">
    <text evidence="9">Probably acts as a transcriptional activator. Binds to the GCC-box pathogenesis-related promoter element. May be involved in the regulation of gene expression by stress factors and by components of stress signal transduction pathways.</text>
</comment>
<dbReference type="CDD" id="cd00018">
    <property type="entry name" value="AP2"/>
    <property type="match status" value="1"/>
</dbReference>
<keyword evidence="4" id="KW-0238">DNA-binding</keyword>
<dbReference type="FunFam" id="3.30.730.10:FF:000005">
    <property type="entry name" value="ethylene-responsive transcription factor RAP2-11"/>
    <property type="match status" value="1"/>
</dbReference>
<evidence type="ECO:0000256" key="5">
    <source>
        <dbReference type="ARBA" id="ARBA00023159"/>
    </source>
</evidence>
<evidence type="ECO:0000259" key="10">
    <source>
        <dbReference type="PROSITE" id="PS51032"/>
    </source>
</evidence>
<evidence type="ECO:0000313" key="11">
    <source>
        <dbReference type="EMBL" id="TYG91601.1"/>
    </source>
</evidence>
<comment type="subcellular location">
    <subcellularLocation>
        <location evidence="1">Nucleus</location>
    </subcellularLocation>
</comment>
<keyword evidence="7" id="KW-0539">Nucleus</keyword>
<dbReference type="InterPro" id="IPR050913">
    <property type="entry name" value="AP2/ERF_ERF"/>
</dbReference>
<dbReference type="PANTHER" id="PTHR31194:SF189">
    <property type="entry name" value="AP2_ERF DOMAIN-CONTAINING PROTEIN"/>
    <property type="match status" value="1"/>
</dbReference>
<reference evidence="11 12" key="1">
    <citation type="submission" date="2019-06" db="EMBL/GenBank/DDBJ databases">
        <title>WGS assembly of Gossypium darwinii.</title>
        <authorList>
            <person name="Chen Z.J."/>
            <person name="Sreedasyam A."/>
            <person name="Ando A."/>
            <person name="Song Q."/>
            <person name="De L."/>
            <person name="Hulse-Kemp A."/>
            <person name="Ding M."/>
            <person name="Ye W."/>
            <person name="Kirkbride R."/>
            <person name="Jenkins J."/>
            <person name="Plott C."/>
            <person name="Lovell J."/>
            <person name="Lin Y.-M."/>
            <person name="Vaughn R."/>
            <person name="Liu B."/>
            <person name="Li W."/>
            <person name="Simpson S."/>
            <person name="Scheffler B."/>
            <person name="Saski C."/>
            <person name="Grover C."/>
            <person name="Hu G."/>
            <person name="Conover J."/>
            <person name="Carlson J."/>
            <person name="Shu S."/>
            <person name="Boston L."/>
            <person name="Williams M."/>
            <person name="Peterson D."/>
            <person name="Mcgee K."/>
            <person name="Jones D."/>
            <person name="Wendel J."/>
            <person name="Stelly D."/>
            <person name="Grimwood J."/>
            <person name="Schmutz J."/>
        </authorList>
    </citation>
    <scope>NUCLEOTIDE SEQUENCE [LARGE SCALE GENOMIC DNA]</scope>
    <source>
        <strain evidence="11">1808015.09</strain>
    </source>
</reference>
<protein>
    <recommendedName>
        <fullName evidence="10">AP2/ERF domain-containing protein</fullName>
    </recommendedName>
</protein>
<dbReference type="SMART" id="SM00380">
    <property type="entry name" value="AP2"/>
    <property type="match status" value="1"/>
</dbReference>
<keyword evidence="5" id="KW-0010">Activator</keyword>
<evidence type="ECO:0000256" key="6">
    <source>
        <dbReference type="ARBA" id="ARBA00023163"/>
    </source>
</evidence>
<evidence type="ECO:0000256" key="9">
    <source>
        <dbReference type="ARBA" id="ARBA00037379"/>
    </source>
</evidence>
<evidence type="ECO:0000256" key="4">
    <source>
        <dbReference type="ARBA" id="ARBA00023125"/>
    </source>
</evidence>
<dbReference type="SUPFAM" id="SSF54171">
    <property type="entry name" value="DNA-binding domain"/>
    <property type="match status" value="1"/>
</dbReference>
<dbReference type="GO" id="GO:0003677">
    <property type="term" value="F:DNA binding"/>
    <property type="evidence" value="ECO:0007669"/>
    <property type="project" value="UniProtKB-KW"/>
</dbReference>
<organism evidence="11 12">
    <name type="scientific">Gossypium darwinii</name>
    <name type="common">Darwin's cotton</name>
    <name type="synonym">Gossypium barbadense var. darwinii</name>
    <dbReference type="NCBI Taxonomy" id="34276"/>
    <lineage>
        <taxon>Eukaryota</taxon>
        <taxon>Viridiplantae</taxon>
        <taxon>Streptophyta</taxon>
        <taxon>Embryophyta</taxon>
        <taxon>Tracheophyta</taxon>
        <taxon>Spermatophyta</taxon>
        <taxon>Magnoliopsida</taxon>
        <taxon>eudicotyledons</taxon>
        <taxon>Gunneridae</taxon>
        <taxon>Pentapetalae</taxon>
        <taxon>rosids</taxon>
        <taxon>malvids</taxon>
        <taxon>Malvales</taxon>
        <taxon>Malvaceae</taxon>
        <taxon>Malvoideae</taxon>
        <taxon>Gossypium</taxon>
    </lineage>
</organism>
<accession>A0A5D2EEH7</accession>
<dbReference type="InterPro" id="IPR016177">
    <property type="entry name" value="DNA-bd_dom_sf"/>
</dbReference>
<name>A0A5D2EEH7_GOSDA</name>
<dbReference type="PANTHER" id="PTHR31194">
    <property type="entry name" value="SHN SHINE , DNA BINDING / TRANSCRIPTION FACTOR"/>
    <property type="match status" value="1"/>
</dbReference>
<evidence type="ECO:0000256" key="1">
    <source>
        <dbReference type="ARBA" id="ARBA00004123"/>
    </source>
</evidence>
<comment type="similarity">
    <text evidence="8">Belongs to the AP2/ERF transcription factor family. ERF subfamily.</text>
</comment>
<dbReference type="GO" id="GO:0009873">
    <property type="term" value="P:ethylene-activated signaling pathway"/>
    <property type="evidence" value="ECO:0007669"/>
    <property type="project" value="UniProtKB-KW"/>
</dbReference>
<dbReference type="AlphaFoldDB" id="A0A5D2EEH7"/>
<dbReference type="PRINTS" id="PR00367">
    <property type="entry name" value="ETHRSPELEMNT"/>
</dbReference>
<dbReference type="Pfam" id="PF00847">
    <property type="entry name" value="AP2"/>
    <property type="match status" value="1"/>
</dbReference>
<evidence type="ECO:0000256" key="2">
    <source>
        <dbReference type="ARBA" id="ARBA00022745"/>
    </source>
</evidence>
<gene>
    <name evidence="11" type="ORF">ES288_A12G275400v1</name>
</gene>
<evidence type="ECO:0000256" key="7">
    <source>
        <dbReference type="ARBA" id="ARBA00023242"/>
    </source>
</evidence>
<proteinExistence type="inferred from homology"/>
<keyword evidence="3" id="KW-0805">Transcription regulation</keyword>
<evidence type="ECO:0000313" key="12">
    <source>
        <dbReference type="Proteomes" id="UP000323506"/>
    </source>
</evidence>
<dbReference type="PROSITE" id="PS51032">
    <property type="entry name" value="AP2_ERF"/>
    <property type="match status" value="1"/>
</dbReference>
<dbReference type="Proteomes" id="UP000323506">
    <property type="component" value="Chromosome A12"/>
</dbReference>
<dbReference type="GO" id="GO:0005634">
    <property type="term" value="C:nucleus"/>
    <property type="evidence" value="ECO:0007669"/>
    <property type="project" value="UniProtKB-SubCell"/>
</dbReference>
<dbReference type="InterPro" id="IPR036955">
    <property type="entry name" value="AP2/ERF_dom_sf"/>
</dbReference>
<evidence type="ECO:0000256" key="3">
    <source>
        <dbReference type="ARBA" id="ARBA00023015"/>
    </source>
</evidence>
<dbReference type="GO" id="GO:0003700">
    <property type="term" value="F:DNA-binding transcription factor activity"/>
    <property type="evidence" value="ECO:0007669"/>
    <property type="project" value="InterPro"/>
</dbReference>
<sequence length="323" mass="34453">MKPSSRGHHRFVGVRQRPSGRWVAEIKDSLQKVRLWLGTFDTAEEAARAYDDAARALRGSNARTNFELPSPQLASSSSTNRLIFDNLRPFSSEKACGSDTGGLLVGALSKLLDAGKGHGVLSAANSAGLQLSVASDLPLSNKNLGLESGNMNLGLKVLSLANPAVVPPPQRIGNMNLVQGPTSKPDGEVAVGHIEAQWYQPVQSQTPSMTSKIWSNEPSFEAATWGAQMNQVPPNGLFDISTLTAATSTWSLPGTAVSTMDLSFPNQCQIELPVNMPISQINGTTTESVWSSEQQFLQCDIDTLSGPIGSWGDPYLYVSSVLG</sequence>
<keyword evidence="12" id="KW-1185">Reference proteome</keyword>
<feature type="domain" description="AP2/ERF" evidence="10">
    <location>
        <begin position="10"/>
        <end position="67"/>
    </location>
</feature>
<evidence type="ECO:0000256" key="8">
    <source>
        <dbReference type="ARBA" id="ARBA00024343"/>
    </source>
</evidence>
<keyword evidence="6" id="KW-0804">Transcription</keyword>
<dbReference type="InterPro" id="IPR001471">
    <property type="entry name" value="AP2/ERF_dom"/>
</dbReference>
<dbReference type="EMBL" id="CM017699">
    <property type="protein sequence ID" value="TYG91601.1"/>
    <property type="molecule type" value="Genomic_DNA"/>
</dbReference>